<dbReference type="PANTHER" id="PTHR21666">
    <property type="entry name" value="PEPTIDASE-RELATED"/>
    <property type="match status" value="1"/>
</dbReference>
<dbReference type="InterPro" id="IPR011055">
    <property type="entry name" value="Dup_hybrid_motif"/>
</dbReference>
<dbReference type="CDD" id="cd12797">
    <property type="entry name" value="M23_peptidase"/>
    <property type="match status" value="1"/>
</dbReference>
<dbReference type="InterPro" id="IPR050570">
    <property type="entry name" value="Cell_wall_metabolism_enzyme"/>
</dbReference>
<dbReference type="Gene3D" id="2.70.70.10">
    <property type="entry name" value="Glucose Permease (Domain IIA)"/>
    <property type="match status" value="1"/>
</dbReference>
<proteinExistence type="predicted"/>
<evidence type="ECO:0000313" key="4">
    <source>
        <dbReference type="EMBL" id="TXK11356.1"/>
    </source>
</evidence>
<dbReference type="Proteomes" id="UP000321949">
    <property type="component" value="Unassembled WGS sequence"/>
</dbReference>
<feature type="transmembrane region" description="Helical" evidence="2">
    <location>
        <begin position="167"/>
        <end position="187"/>
    </location>
</feature>
<dbReference type="EMBL" id="VRSX01000003">
    <property type="protein sequence ID" value="TXK11356.1"/>
    <property type="molecule type" value="Genomic_DNA"/>
</dbReference>
<evidence type="ECO:0000313" key="5">
    <source>
        <dbReference type="Proteomes" id="UP000321949"/>
    </source>
</evidence>
<dbReference type="GO" id="GO:0004222">
    <property type="term" value="F:metalloendopeptidase activity"/>
    <property type="evidence" value="ECO:0007669"/>
    <property type="project" value="TreeGrafter"/>
</dbReference>
<feature type="domain" description="M23ase beta-sheet core" evidence="3">
    <location>
        <begin position="293"/>
        <end position="393"/>
    </location>
</feature>
<keyword evidence="5" id="KW-1185">Reference proteome</keyword>
<evidence type="ECO:0000259" key="3">
    <source>
        <dbReference type="Pfam" id="PF01551"/>
    </source>
</evidence>
<accession>A0A5C8HYK4</accession>
<dbReference type="InterPro" id="IPR016047">
    <property type="entry name" value="M23ase_b-sheet_dom"/>
</dbReference>
<keyword evidence="2" id="KW-0472">Membrane</keyword>
<organism evidence="4 5">
    <name type="scientific">Microbacterium saccharophilum</name>
    <dbReference type="NCBI Taxonomy" id="1213358"/>
    <lineage>
        <taxon>Bacteria</taxon>
        <taxon>Bacillati</taxon>
        <taxon>Actinomycetota</taxon>
        <taxon>Actinomycetes</taxon>
        <taxon>Micrococcales</taxon>
        <taxon>Microbacteriaceae</taxon>
        <taxon>Microbacterium</taxon>
    </lineage>
</organism>
<dbReference type="PANTHER" id="PTHR21666:SF270">
    <property type="entry name" value="MUREIN HYDROLASE ACTIVATOR ENVC"/>
    <property type="match status" value="1"/>
</dbReference>
<gene>
    <name evidence="4" type="ORF">FVP74_08430</name>
</gene>
<dbReference type="SUPFAM" id="SSF51261">
    <property type="entry name" value="Duplicated hybrid motif"/>
    <property type="match status" value="1"/>
</dbReference>
<evidence type="ECO:0000256" key="2">
    <source>
        <dbReference type="SAM" id="Phobius"/>
    </source>
</evidence>
<keyword evidence="2" id="KW-0812">Transmembrane</keyword>
<dbReference type="OrthoDB" id="1099523at2"/>
<comment type="caution">
    <text evidence="4">The sequence shown here is derived from an EMBL/GenBank/DDBJ whole genome shotgun (WGS) entry which is preliminary data.</text>
</comment>
<dbReference type="Pfam" id="PF01551">
    <property type="entry name" value="Peptidase_M23"/>
    <property type="match status" value="1"/>
</dbReference>
<name>A0A5C8HYK4_9MICO</name>
<keyword evidence="2" id="KW-1133">Transmembrane helix</keyword>
<dbReference type="AlphaFoldDB" id="A0A5C8HYK4"/>
<protein>
    <submittedName>
        <fullName evidence="4">M23 family metallopeptidase</fullName>
    </submittedName>
</protein>
<sequence>MTRAEWRRLMAEMDGAVGVETAPGADRAEGSSISLAETVLAEVLVESLQAEVAGAEVAVAAAAPSAPAPAAPARRRVRTEQAPSDAPADADTGNPAGAAFTAASEQTGEQDDCLVDEFERAARLFSFTAEVPVQRAASSTAEEDAQPVSAASVAPVAASRRSTFKRVAAASFSLGVMGVVGLLAVGITTPASAVAAVSDGSADLTVASHVTEVAQDEIQAYVAASDTQSDALNRPEAYDVASMADIAAASGVTEFAGTWVSDPTAPIQWPFPVGVPISAAYGSGSYLAQFSSPHRGVDLTPGAGAEVHVIANGTVRIATEGGGDYGVTVVVDHVVDGQPVSTRYAHMQYNSLKVKTGDRVSTGDVLGLVGSTGKATGAHLHFEVLLGTTRTDPIAWMYEHTKG</sequence>
<evidence type="ECO:0000256" key="1">
    <source>
        <dbReference type="SAM" id="MobiDB-lite"/>
    </source>
</evidence>
<feature type="region of interest" description="Disordered" evidence="1">
    <location>
        <begin position="62"/>
        <end position="108"/>
    </location>
</feature>
<reference evidence="4 5" key="1">
    <citation type="submission" date="2019-08" db="EMBL/GenBank/DDBJ databases">
        <authorList>
            <person name="Dong K."/>
        </authorList>
    </citation>
    <scope>NUCLEOTIDE SEQUENCE [LARGE SCALE GENOMIC DNA]</scope>
    <source>
        <strain evidence="4 5">K-1</strain>
    </source>
</reference>
<dbReference type="RefSeq" id="WP_147051127.1">
    <property type="nucleotide sequence ID" value="NZ_BKAH01000012.1"/>
</dbReference>